<dbReference type="Proteomes" id="UP001500359">
    <property type="component" value="Unassembled WGS sequence"/>
</dbReference>
<evidence type="ECO:0000313" key="2">
    <source>
        <dbReference type="Proteomes" id="UP001500359"/>
    </source>
</evidence>
<reference evidence="2" key="1">
    <citation type="journal article" date="2019" name="Int. J. Syst. Evol. Microbiol.">
        <title>The Global Catalogue of Microorganisms (GCM) 10K type strain sequencing project: providing services to taxonomists for standard genome sequencing and annotation.</title>
        <authorList>
            <consortium name="The Broad Institute Genomics Platform"/>
            <consortium name="The Broad Institute Genome Sequencing Center for Infectious Disease"/>
            <person name="Wu L."/>
            <person name="Ma J."/>
        </authorList>
    </citation>
    <scope>NUCLEOTIDE SEQUENCE [LARGE SCALE GENOMIC DNA]</scope>
    <source>
        <strain evidence="2">JCM 15896</strain>
    </source>
</reference>
<sequence>MHPFSLKQESTKEVTGGVMQSITYGINETGGCIPQPKPFPPIASTMALGEEGGFPIDQNF</sequence>
<dbReference type="RefSeq" id="WP_343857909.1">
    <property type="nucleotide sequence ID" value="NZ_BAAAFD010000002.1"/>
</dbReference>
<evidence type="ECO:0000313" key="1">
    <source>
        <dbReference type="EMBL" id="GAA0855165.1"/>
    </source>
</evidence>
<gene>
    <name evidence="1" type="ORF">GCM10009114_13570</name>
</gene>
<accession>A0ABP3WQ85</accession>
<comment type="caution">
    <text evidence="1">The sequence shown here is derived from an EMBL/GenBank/DDBJ whole genome shotgun (WGS) entry which is preliminary data.</text>
</comment>
<organism evidence="1 2">
    <name type="scientific">Aliiglaciecola litoralis</name>
    <dbReference type="NCBI Taxonomy" id="582857"/>
    <lineage>
        <taxon>Bacteria</taxon>
        <taxon>Pseudomonadati</taxon>
        <taxon>Pseudomonadota</taxon>
        <taxon>Gammaproteobacteria</taxon>
        <taxon>Alteromonadales</taxon>
        <taxon>Alteromonadaceae</taxon>
        <taxon>Aliiglaciecola</taxon>
    </lineage>
</organism>
<protein>
    <submittedName>
        <fullName evidence="1">Uncharacterized protein</fullName>
    </submittedName>
</protein>
<keyword evidence="2" id="KW-1185">Reference proteome</keyword>
<dbReference type="EMBL" id="BAAAFD010000002">
    <property type="protein sequence ID" value="GAA0855165.1"/>
    <property type="molecule type" value="Genomic_DNA"/>
</dbReference>
<proteinExistence type="predicted"/>
<name>A0ABP3WQ85_9ALTE</name>